<evidence type="ECO:0000259" key="1">
    <source>
        <dbReference type="Pfam" id="PF13372"/>
    </source>
</evidence>
<accession>A0ABP9CX91</accession>
<dbReference type="Pfam" id="PF13372">
    <property type="entry name" value="Alginate_exp"/>
    <property type="match status" value="1"/>
</dbReference>
<evidence type="ECO:0000313" key="3">
    <source>
        <dbReference type="Proteomes" id="UP001500298"/>
    </source>
</evidence>
<dbReference type="Gene3D" id="2.40.160.100">
    <property type="match status" value="1"/>
</dbReference>
<dbReference type="EMBL" id="BAABJX010000005">
    <property type="protein sequence ID" value="GAA4821649.1"/>
    <property type="molecule type" value="Genomic_DNA"/>
</dbReference>
<dbReference type="SUPFAM" id="SSF56935">
    <property type="entry name" value="Porins"/>
    <property type="match status" value="1"/>
</dbReference>
<dbReference type="InterPro" id="IPR025388">
    <property type="entry name" value="Alginate_export_dom"/>
</dbReference>
<protein>
    <submittedName>
        <fullName evidence="2">Alginate export family protein</fullName>
    </submittedName>
</protein>
<dbReference type="Proteomes" id="UP001500298">
    <property type="component" value="Unassembled WGS sequence"/>
</dbReference>
<proteinExistence type="predicted"/>
<dbReference type="InterPro" id="IPR053728">
    <property type="entry name" value="Alginate_Permeability_Chnl"/>
</dbReference>
<name>A0ABP9CX91_9BACT</name>
<comment type="caution">
    <text evidence="2">The sequence shown here is derived from an EMBL/GenBank/DDBJ whole genome shotgun (WGS) entry which is preliminary data.</text>
</comment>
<gene>
    <name evidence="2" type="ORF">GCM10023331_02490</name>
</gene>
<evidence type="ECO:0000313" key="2">
    <source>
        <dbReference type="EMBL" id="GAA4821649.1"/>
    </source>
</evidence>
<keyword evidence="3" id="KW-1185">Reference proteome</keyword>
<reference evidence="3" key="1">
    <citation type="journal article" date="2019" name="Int. J. Syst. Evol. Microbiol.">
        <title>The Global Catalogue of Microorganisms (GCM) 10K type strain sequencing project: providing services to taxonomists for standard genome sequencing and annotation.</title>
        <authorList>
            <consortium name="The Broad Institute Genomics Platform"/>
            <consortium name="The Broad Institute Genome Sequencing Center for Infectious Disease"/>
            <person name="Wu L."/>
            <person name="Ma J."/>
        </authorList>
    </citation>
    <scope>NUCLEOTIDE SEQUENCE [LARGE SCALE GENOMIC DNA]</scope>
    <source>
        <strain evidence="3">JCM 18326</strain>
    </source>
</reference>
<organism evidence="2 3">
    <name type="scientific">Algivirga pacifica</name>
    <dbReference type="NCBI Taxonomy" id="1162670"/>
    <lineage>
        <taxon>Bacteria</taxon>
        <taxon>Pseudomonadati</taxon>
        <taxon>Bacteroidota</taxon>
        <taxon>Cytophagia</taxon>
        <taxon>Cytophagales</taxon>
        <taxon>Flammeovirgaceae</taxon>
        <taxon>Algivirga</taxon>
    </lineage>
</organism>
<feature type="domain" description="Alginate export" evidence="1">
    <location>
        <begin position="7"/>
        <end position="382"/>
    </location>
</feature>
<sequence length="427" mass="49268">MSNAQHLKVSGQLKHRFEHRHGFKTLRPVDDHMDVAANFFVQRSRLNLFYGNQLKHISVGVSVQDVRTWGATKQLSVGDANNLGIHEAWTEINFNEHLFMKLGRQELVYDNSRILGNMDWTEQGRSHDLALFKYENLFKLHAGLAYNVGEESLYKTPFEVSGNYKEMQFLWFNKQWEHLNWSILLLNNGIEYVEEEEEGLSHHTPSELETIYSQLLGTYIEYHKNHLSINTSAYYQGGTNCENQNLRAYNILCEVRYKIDNGLSLLAGTELLSGTDMDATDNVCRAFNPLYGSNHHFNGYMDYFYVENHENSVGLADHYIGISHHYHHWDTSVETHLFNAMGNIVTEDGQYHPQLGTEIDISTAYHLSDEVAIKAGYSVMAATESMEVLKGGDAEKFNNWAWVMVKIHPTFFETHLEQEKKLKAKHH</sequence>